<proteinExistence type="inferred from homology"/>
<dbReference type="Proteomes" id="UP000000771">
    <property type="component" value="Chromosome"/>
</dbReference>
<dbReference type="PANTHER" id="PTHR42806:SF1">
    <property type="entry name" value="GLYCINE DEHYDROGENASE (DECARBOXYLATING)"/>
    <property type="match status" value="1"/>
</dbReference>
<dbReference type="Gene3D" id="3.40.640.10">
    <property type="entry name" value="Type I PLP-dependent aspartate aminotransferase-like (Major domain)"/>
    <property type="match status" value="1"/>
</dbReference>
<sequence>MGSFVPHTEAQIERMLAEVGLASLEELYASIPASLRLGRPLELPPALAEVEVLEEAERRSRRNAGARRDLVVFAGGGAYDHDVPSAVRALALQSAFVTAYTPYQPEVSQGVLQALFEFQTSIARLFGMDLANASLYDGAAAVVEAVNLAVGATKRNRIVVSQGIHPRYRGALATLGRGRGLELVSVGLRDDLATDLAAVDAEASALVIGYPNALGRVEDLREARRVADAMEALLVVVADPVACALLEPPGSFGADVVVAEGQSLGIPLSFGGPYLGLFATRSELVRLVPGRLVGQTVDVEGRRGFVTTLRTREQDIRRERATSNVCTNQTLLAIWAGVYLAWRGKQGMVELARSCYNAAHYLADRLEAAGLSVLGRPFVREFVVDLEVEARPVRERLLEDGWLAGVLVPEEPTWLVLTATEARTREEIDAFVDRIAKEVR</sequence>
<dbReference type="STRING" id="525909.Afer_1119"/>
<gene>
    <name evidence="2" type="primary">gcvPA</name>
    <name evidence="4" type="ordered locus">Afer_1119</name>
</gene>
<dbReference type="HOGENOM" id="CLU_004620_0_2_11"/>
<dbReference type="Pfam" id="PF02347">
    <property type="entry name" value="GDC-P"/>
    <property type="match status" value="1"/>
</dbReference>
<comment type="subunit">
    <text evidence="2">The glycine cleavage system is composed of four proteins: P, T, L and H. In this organism, the P 'protein' is a heterodimer of two subunits.</text>
</comment>
<evidence type="ECO:0000256" key="1">
    <source>
        <dbReference type="ARBA" id="ARBA00023002"/>
    </source>
</evidence>
<name>C7LZ94_ACIFD</name>
<dbReference type="HAMAP" id="MF_00712">
    <property type="entry name" value="GcvPA"/>
    <property type="match status" value="1"/>
</dbReference>
<comment type="catalytic activity">
    <reaction evidence="2">
        <text>N(6)-[(R)-lipoyl]-L-lysyl-[glycine-cleavage complex H protein] + glycine + H(+) = N(6)-[(R)-S(8)-aminomethyldihydrolipoyl]-L-lysyl-[glycine-cleavage complex H protein] + CO2</text>
        <dbReference type="Rhea" id="RHEA:24304"/>
        <dbReference type="Rhea" id="RHEA-COMP:10494"/>
        <dbReference type="Rhea" id="RHEA-COMP:10495"/>
        <dbReference type="ChEBI" id="CHEBI:15378"/>
        <dbReference type="ChEBI" id="CHEBI:16526"/>
        <dbReference type="ChEBI" id="CHEBI:57305"/>
        <dbReference type="ChEBI" id="CHEBI:83099"/>
        <dbReference type="ChEBI" id="CHEBI:83143"/>
        <dbReference type="EC" id="1.4.4.2"/>
    </reaction>
</comment>
<dbReference type="KEGG" id="afo:Afer_1119"/>
<dbReference type="PANTHER" id="PTHR42806">
    <property type="entry name" value="GLYCINE CLEAVAGE SYSTEM P-PROTEIN"/>
    <property type="match status" value="1"/>
</dbReference>
<dbReference type="InterPro" id="IPR015422">
    <property type="entry name" value="PyrdxlP-dep_Trfase_small"/>
</dbReference>
<organism evidence="4 5">
    <name type="scientific">Acidimicrobium ferrooxidans (strain DSM 10331 / JCM 15462 / NBRC 103882 / ICP)</name>
    <dbReference type="NCBI Taxonomy" id="525909"/>
    <lineage>
        <taxon>Bacteria</taxon>
        <taxon>Bacillati</taxon>
        <taxon>Actinomycetota</taxon>
        <taxon>Acidimicrobiia</taxon>
        <taxon>Acidimicrobiales</taxon>
        <taxon>Acidimicrobiaceae</taxon>
        <taxon>Acidimicrobium</taxon>
    </lineage>
</organism>
<dbReference type="InterPro" id="IPR015421">
    <property type="entry name" value="PyrdxlP-dep_Trfase_major"/>
</dbReference>
<dbReference type="InterPro" id="IPR049315">
    <property type="entry name" value="GDC-P_N"/>
</dbReference>
<accession>C7LZ94</accession>
<dbReference type="SUPFAM" id="SSF53383">
    <property type="entry name" value="PLP-dependent transferases"/>
    <property type="match status" value="1"/>
</dbReference>
<keyword evidence="5" id="KW-1185">Reference proteome</keyword>
<dbReference type="PIRSF" id="PIRSF006815">
    <property type="entry name" value="GcvPA"/>
    <property type="match status" value="1"/>
</dbReference>
<dbReference type="EC" id="1.4.4.2" evidence="2"/>
<dbReference type="Gene3D" id="3.90.1150.10">
    <property type="entry name" value="Aspartate Aminotransferase, domain 1"/>
    <property type="match status" value="1"/>
</dbReference>
<dbReference type="GO" id="GO:0004375">
    <property type="term" value="F:glycine dehydrogenase (decarboxylating) activity"/>
    <property type="evidence" value="ECO:0007669"/>
    <property type="project" value="UniProtKB-EC"/>
</dbReference>
<protein>
    <recommendedName>
        <fullName evidence="2">Probable glycine dehydrogenase (decarboxylating) subunit 1</fullName>
        <ecNumber evidence="2">1.4.4.2</ecNumber>
    </recommendedName>
    <alternativeName>
        <fullName evidence="2">Glycine cleavage system P-protein subunit 1</fullName>
    </alternativeName>
    <alternativeName>
        <fullName evidence="2">Glycine decarboxylase subunit 1</fullName>
    </alternativeName>
    <alternativeName>
        <fullName evidence="2">Glycine dehydrogenase (aminomethyl-transferring) subunit 1</fullName>
    </alternativeName>
</protein>
<evidence type="ECO:0000259" key="3">
    <source>
        <dbReference type="Pfam" id="PF02347"/>
    </source>
</evidence>
<comment type="similarity">
    <text evidence="2">Belongs to the GcvP family. N-terminal subunit subfamily.</text>
</comment>
<evidence type="ECO:0000256" key="2">
    <source>
        <dbReference type="HAMAP-Rule" id="MF_00712"/>
    </source>
</evidence>
<dbReference type="AlphaFoldDB" id="C7LZ94"/>
<evidence type="ECO:0000313" key="4">
    <source>
        <dbReference type="EMBL" id="ACU54052.1"/>
    </source>
</evidence>
<dbReference type="eggNOG" id="COG0403">
    <property type="taxonomic scope" value="Bacteria"/>
</dbReference>
<dbReference type="GO" id="GO:0009116">
    <property type="term" value="P:nucleoside metabolic process"/>
    <property type="evidence" value="ECO:0007669"/>
    <property type="project" value="InterPro"/>
</dbReference>
<evidence type="ECO:0000313" key="5">
    <source>
        <dbReference type="Proteomes" id="UP000000771"/>
    </source>
</evidence>
<dbReference type="NCBIfam" id="NF001696">
    <property type="entry name" value="PRK00451.1"/>
    <property type="match status" value="1"/>
</dbReference>
<keyword evidence="1 2" id="KW-0560">Oxidoreductase</keyword>
<dbReference type="EMBL" id="CP001631">
    <property type="protein sequence ID" value="ACU54052.1"/>
    <property type="molecule type" value="Genomic_DNA"/>
</dbReference>
<comment type="function">
    <text evidence="2">The glycine cleavage system catalyzes the degradation of glycine. The P protein binds the alpha-amino group of glycine through its pyridoxal phosphate cofactor; CO(2) is released and the remaining methylamine moiety is then transferred to the lipoamide cofactor of the H protein.</text>
</comment>
<reference evidence="4 5" key="1">
    <citation type="journal article" date="2009" name="Stand. Genomic Sci.">
        <title>Complete genome sequence of Acidimicrobium ferrooxidans type strain (ICP).</title>
        <authorList>
            <person name="Clum A."/>
            <person name="Nolan M."/>
            <person name="Lang E."/>
            <person name="Glavina Del Rio T."/>
            <person name="Tice H."/>
            <person name="Copeland A."/>
            <person name="Cheng J.F."/>
            <person name="Lucas S."/>
            <person name="Chen F."/>
            <person name="Bruce D."/>
            <person name="Goodwin L."/>
            <person name="Pitluck S."/>
            <person name="Ivanova N."/>
            <person name="Mavrommatis K."/>
            <person name="Mikhailova N."/>
            <person name="Pati A."/>
            <person name="Chen A."/>
            <person name="Palaniappan K."/>
            <person name="Goker M."/>
            <person name="Spring S."/>
            <person name="Land M."/>
            <person name="Hauser L."/>
            <person name="Chang Y.J."/>
            <person name="Jeffries C.C."/>
            <person name="Chain P."/>
            <person name="Bristow J."/>
            <person name="Eisen J.A."/>
            <person name="Markowitz V."/>
            <person name="Hugenholtz P."/>
            <person name="Kyrpides N.C."/>
            <person name="Klenk H.P."/>
            <person name="Lapidus A."/>
        </authorList>
    </citation>
    <scope>NUCLEOTIDE SEQUENCE [LARGE SCALE GENOMIC DNA]</scope>
    <source>
        <strain evidence="5">DSM 10331 / JCM 15462 / NBRC 103882 / ICP</strain>
    </source>
</reference>
<dbReference type="InterPro" id="IPR023010">
    <property type="entry name" value="GcvPA"/>
</dbReference>
<dbReference type="InterPro" id="IPR015424">
    <property type="entry name" value="PyrdxlP-dep_Trfase"/>
</dbReference>
<feature type="domain" description="Glycine cleavage system P-protein N-terminal" evidence="3">
    <location>
        <begin position="3"/>
        <end position="432"/>
    </location>
</feature>
<dbReference type="GO" id="GO:0019464">
    <property type="term" value="P:glycine decarboxylation via glycine cleavage system"/>
    <property type="evidence" value="ECO:0007669"/>
    <property type="project" value="UniProtKB-UniRule"/>
</dbReference>